<dbReference type="GO" id="GO:0009035">
    <property type="term" value="F:type I site-specific deoxyribonuclease activity"/>
    <property type="evidence" value="ECO:0007669"/>
    <property type="project" value="UniProtKB-EC"/>
</dbReference>
<dbReference type="PROSITE" id="PS51192">
    <property type="entry name" value="HELICASE_ATP_BIND_1"/>
    <property type="match status" value="1"/>
</dbReference>
<accession>A0A6N8EHT7</accession>
<organism evidence="3 4">
    <name type="scientific">Allochromatium palmeri</name>
    <dbReference type="NCBI Taxonomy" id="231048"/>
    <lineage>
        <taxon>Bacteria</taxon>
        <taxon>Pseudomonadati</taxon>
        <taxon>Pseudomonadota</taxon>
        <taxon>Gammaproteobacteria</taxon>
        <taxon>Chromatiales</taxon>
        <taxon>Chromatiaceae</taxon>
        <taxon>Allochromatium</taxon>
    </lineage>
</organism>
<feature type="region of interest" description="Disordered" evidence="1">
    <location>
        <begin position="893"/>
        <end position="912"/>
    </location>
</feature>
<dbReference type="GO" id="GO:0005524">
    <property type="term" value="F:ATP binding"/>
    <property type="evidence" value="ECO:0007669"/>
    <property type="project" value="UniProtKB-KW"/>
</dbReference>
<name>A0A6N8EHT7_9GAMM</name>
<dbReference type="EMBL" id="WNKT01000046">
    <property type="protein sequence ID" value="MTW22608.1"/>
    <property type="molecule type" value="Genomic_DNA"/>
</dbReference>
<comment type="caution">
    <text evidence="3">The sequence shown here is derived from an EMBL/GenBank/DDBJ whole genome shotgun (WGS) entry which is preliminary data.</text>
</comment>
<dbReference type="Gene3D" id="3.40.50.300">
    <property type="entry name" value="P-loop containing nucleotide triphosphate hydrolases"/>
    <property type="match status" value="2"/>
</dbReference>
<dbReference type="Pfam" id="PF18766">
    <property type="entry name" value="SWI2_SNF2"/>
    <property type="match status" value="1"/>
</dbReference>
<keyword evidence="3" id="KW-0067">ATP-binding</keyword>
<dbReference type="InterPro" id="IPR027417">
    <property type="entry name" value="P-loop_NTPase"/>
</dbReference>
<dbReference type="InterPro" id="IPR014001">
    <property type="entry name" value="Helicase_ATP-bd"/>
</dbReference>
<dbReference type="InterPro" id="IPR055180">
    <property type="entry name" value="HsdR_RecA-like_helicase_dom_2"/>
</dbReference>
<dbReference type="SUPFAM" id="SSF52540">
    <property type="entry name" value="P-loop containing nucleoside triphosphate hydrolases"/>
    <property type="match status" value="1"/>
</dbReference>
<dbReference type="InterPro" id="IPR040980">
    <property type="entry name" value="SWI2_SNF2"/>
</dbReference>
<keyword evidence="3" id="KW-0378">Hydrolase</keyword>
<dbReference type="SMART" id="SM00487">
    <property type="entry name" value="DEXDc"/>
    <property type="match status" value="1"/>
</dbReference>
<proteinExistence type="predicted"/>
<keyword evidence="4" id="KW-1185">Reference proteome</keyword>
<evidence type="ECO:0000313" key="4">
    <source>
        <dbReference type="Proteomes" id="UP000434044"/>
    </source>
</evidence>
<dbReference type="InterPro" id="IPR007409">
    <property type="entry name" value="Restrct_endonuc_type1_HsdR_N"/>
</dbReference>
<dbReference type="GO" id="GO:0004386">
    <property type="term" value="F:helicase activity"/>
    <property type="evidence" value="ECO:0007669"/>
    <property type="project" value="UniProtKB-KW"/>
</dbReference>
<dbReference type="Pfam" id="PF22679">
    <property type="entry name" value="T1R_D3-like"/>
    <property type="match status" value="1"/>
</dbReference>
<dbReference type="Gene3D" id="3.90.1570.50">
    <property type="match status" value="1"/>
</dbReference>
<keyword evidence="3" id="KW-0547">Nucleotide-binding</keyword>
<dbReference type="Pfam" id="PF04313">
    <property type="entry name" value="HSDR_N"/>
    <property type="match status" value="1"/>
</dbReference>
<dbReference type="GO" id="GO:0009307">
    <property type="term" value="P:DNA restriction-modification system"/>
    <property type="evidence" value="ECO:0007669"/>
    <property type="project" value="UniProtKB-KW"/>
</dbReference>
<dbReference type="GO" id="GO:0003677">
    <property type="term" value="F:DNA binding"/>
    <property type="evidence" value="ECO:0007669"/>
    <property type="project" value="UniProtKB-KW"/>
</dbReference>
<reference evidence="3 4" key="1">
    <citation type="submission" date="2019-11" db="EMBL/GenBank/DDBJ databases">
        <title>Whole-genome sequence of the anaerobic purple sulfur bacterium Allochromatium palmeri DSM 15591.</title>
        <authorList>
            <person name="Kyndt J.A."/>
            <person name="Meyer T.E."/>
        </authorList>
    </citation>
    <scope>NUCLEOTIDE SEQUENCE [LARGE SCALE GENOMIC DNA]</scope>
    <source>
        <strain evidence="3 4">DSM 15591</strain>
    </source>
</reference>
<dbReference type="PANTHER" id="PTHR42927">
    <property type="entry name" value="HELICASE SUPERFAMILY 1 AND 2 DOMAIN-CONTAINING PROTEIN"/>
    <property type="match status" value="1"/>
</dbReference>
<sequence length="1023" mass="116804">MVSHTNEQALEAAIETALVGLSREALKDQVGHGEAVALAHAAQYLPQRGQGYQFGWSADYDREFAIDQDKFWHFLRSTQPEELAKLQDQPNWERLILEHLHKRLKKHGLLKLLKHGLSINDAHFTLLYSAPYNTINPEVAANFERNSFSVTRQLYYSSANPHLSVDMALFINGLAVATLELKNAWTGQTTYHAMKQYREDRDPNEPLFQFGRCLVHFAVDTDDIYMTTRLAGRKTVFLPFNKGHHHGKGNPPGEAGTGGHRTAYLWQEILSRPSLTNIIEHFAKLVGDRDHDPLPKRTLYFPRYHQLEVVRELLKHARTYGVGHTYLIQHSAGSGKSNSITWLAYQLIEQYQADSHAPIFDSVVVVTDRRVLDKQLRDNIKLFSEVKNIVAHAESSQDLKNALQSGKKIIITTIQKFPFIVDGIDDLSDQHFAVIIDEAHSSQSGTAADNLNRSLGDNRVADDGEDEIQDIILEAMRRRKMRGNASYFAFTATPKNATLERFGQRQPDGTFRPFHLYSMKQAIEEGFILDVVANYTTYKSYYEIEKSIQDNPLFDSAKAQKKLRVYVEGHKETIAVKAEIMVNHFIDHVVSPKKLKGQAKGMVVTRNIETAIRYFQKIRELLEQRNAGFKAMIAFSGKKTIDGIEYTEDCTAMNGFPSKDIEERFESDDYRLLVVANKYLTGFDQPKLSTMYVDKKLQGVLAVQALSRLNRCNHALGKRTEDIFVLDFCNTTADIKTAFDPFYTATSLSSATDVNVLHELKDALDTVGVYDWPEVEQFNTRFFQNAPAEDLSPIIDTCADRFTNDLELDDDAKADFKIKAKQFVKIYAQVACILSFDNLRWEKLHWFLKFLIPKLKIKDTNKDALDALLESVDLSTYGLERVKLREEITLDSAESALDPQNPNPRGVPPENPIQDPLDEIIRIFNERWFQNWNATPEEQKVKFINIAHHVLNDPAYESQVVNNPDKQNSQLAREKLIQSAVSKERRRELDLYKNYAQDPDFKRAFDASITRLLENMTSSVLTL</sequence>
<keyword evidence="3" id="KW-0347">Helicase</keyword>
<dbReference type="Proteomes" id="UP000434044">
    <property type="component" value="Unassembled WGS sequence"/>
</dbReference>
<evidence type="ECO:0000313" key="3">
    <source>
        <dbReference type="EMBL" id="MTW22608.1"/>
    </source>
</evidence>
<evidence type="ECO:0000256" key="1">
    <source>
        <dbReference type="SAM" id="MobiDB-lite"/>
    </source>
</evidence>
<dbReference type="AlphaFoldDB" id="A0A6N8EHT7"/>
<gene>
    <name evidence="3" type="ORF">GJ668_16175</name>
</gene>
<dbReference type="PANTHER" id="PTHR42927:SF1">
    <property type="entry name" value="HELICASE SUPERFAMILY 1 AND 2 DOMAIN-CONTAINING PROTEIN"/>
    <property type="match status" value="1"/>
</dbReference>
<evidence type="ECO:0000259" key="2">
    <source>
        <dbReference type="PROSITE" id="PS51192"/>
    </source>
</evidence>
<protein>
    <submittedName>
        <fullName evidence="3">DEAD/DEAH box helicase</fullName>
    </submittedName>
</protein>
<feature type="compositionally biased region" description="Pro residues" evidence="1">
    <location>
        <begin position="901"/>
        <end position="911"/>
    </location>
</feature>
<dbReference type="OrthoDB" id="9758243at2"/>
<feature type="domain" description="Helicase ATP-binding" evidence="2">
    <location>
        <begin position="317"/>
        <end position="512"/>
    </location>
</feature>
<dbReference type="RefSeq" id="WP_155451169.1">
    <property type="nucleotide sequence ID" value="NZ_WNKT01000046.1"/>
</dbReference>